<comment type="caution">
    <text evidence="2">The sequence shown here is derived from an EMBL/GenBank/DDBJ whole genome shotgun (WGS) entry which is preliminary data.</text>
</comment>
<evidence type="ECO:0000313" key="2">
    <source>
        <dbReference type="EMBL" id="KAK8002120.1"/>
    </source>
</evidence>
<name>A0ABR1R8J3_9PEZI</name>
<protein>
    <submittedName>
        <fullName evidence="2">Uncharacterized protein</fullName>
    </submittedName>
</protein>
<dbReference type="PANTHER" id="PTHR35186">
    <property type="entry name" value="ANK_REP_REGION DOMAIN-CONTAINING PROTEIN"/>
    <property type="match status" value="1"/>
</dbReference>
<keyword evidence="3" id="KW-1185">Reference proteome</keyword>
<gene>
    <name evidence="2" type="ORF">PG991_014342</name>
</gene>
<evidence type="ECO:0000256" key="1">
    <source>
        <dbReference type="SAM" id="MobiDB-lite"/>
    </source>
</evidence>
<dbReference type="PANTHER" id="PTHR35186:SF4">
    <property type="entry name" value="PRION-INHIBITION AND PROPAGATION HELO DOMAIN-CONTAINING PROTEIN"/>
    <property type="match status" value="1"/>
</dbReference>
<proteinExistence type="predicted"/>
<sequence>MISLDMNRYERKLDRIRRHNISIYFIRTQVENFQNIQPSETRHQISGEGSLPSWIPEIHDMSKEAHAALTLAFSCQFDEHFDHFAALKSDISHQYGGGVRLDMGISSCLNRSYEQRNLLQFSLEPCPPYDVLQPLPPSRNNRLQIPGEPMRNRKSEWPTTQEPQVASLSEIKNACAYLETCLGKETQANTNYTPLAYLHKATSCQHSFHVMTGRKKKSRYSGTLKNMLLGTEKGSVTDQLQLAIKVTIAVLQFHSTPWLRESWDTSDILLGTPDYAHCASHAELFLRSCFFNQTTDDDDDNDADLPMAPGMKHSLRDYGIDNLTLFSLGMIRRCLNCHFGYGHDLSSVELQSAVYSNVVCPLQELVEKLDGT</sequence>
<dbReference type="Proteomes" id="UP001396898">
    <property type="component" value="Unassembled WGS sequence"/>
</dbReference>
<accession>A0ABR1R8J3</accession>
<dbReference type="EMBL" id="JAQQWI010000018">
    <property type="protein sequence ID" value="KAK8002120.1"/>
    <property type="molecule type" value="Genomic_DNA"/>
</dbReference>
<evidence type="ECO:0000313" key="3">
    <source>
        <dbReference type="Proteomes" id="UP001396898"/>
    </source>
</evidence>
<organism evidence="2 3">
    <name type="scientific">Apiospora marii</name>
    <dbReference type="NCBI Taxonomy" id="335849"/>
    <lineage>
        <taxon>Eukaryota</taxon>
        <taxon>Fungi</taxon>
        <taxon>Dikarya</taxon>
        <taxon>Ascomycota</taxon>
        <taxon>Pezizomycotina</taxon>
        <taxon>Sordariomycetes</taxon>
        <taxon>Xylariomycetidae</taxon>
        <taxon>Amphisphaeriales</taxon>
        <taxon>Apiosporaceae</taxon>
        <taxon>Apiospora</taxon>
    </lineage>
</organism>
<reference evidence="2 3" key="1">
    <citation type="submission" date="2023-01" db="EMBL/GenBank/DDBJ databases">
        <title>Analysis of 21 Apiospora genomes using comparative genomics revels a genus with tremendous synthesis potential of carbohydrate active enzymes and secondary metabolites.</title>
        <authorList>
            <person name="Sorensen T."/>
        </authorList>
    </citation>
    <scope>NUCLEOTIDE SEQUENCE [LARGE SCALE GENOMIC DNA]</scope>
    <source>
        <strain evidence="2 3">CBS 20057</strain>
    </source>
</reference>
<feature type="region of interest" description="Disordered" evidence="1">
    <location>
        <begin position="133"/>
        <end position="163"/>
    </location>
</feature>